<evidence type="ECO:0000256" key="15">
    <source>
        <dbReference type="PIRSR" id="PIRSR000137-2"/>
    </source>
</evidence>
<dbReference type="EC" id="1.1.99.29" evidence="5"/>
<evidence type="ECO:0000256" key="10">
    <source>
        <dbReference type="ARBA" id="ARBA00033986"/>
    </source>
</evidence>
<comment type="function">
    <text evidence="9">Catalyzes the single-oxidation or sequential double oxidation reaction of carbohydrates primarily at carbon-2 and/or carbon-3 with the concomitant reduction of the flavin. The enzyme exhibits a broad sugar substrate specificity, oxidizing different aldopyranoses to the corresponding C-1, C-2, C-3 or C-1,2, C-2,3 and C-3,4 (di)dehydro sugars with substrate-specific regioselectivity. Accepts only a narrow range of electron acceptors such as substituted benzoquinones and complexed metal ions and reacts extremely slowly with O(2) as acceptor. May play a role in the natural recycling of plant matter by oxidizing all major monosaccharides in lignocellulose and by reducing quinone compounds or reactive radical species generated during lignin depolymerization.</text>
</comment>
<evidence type="ECO:0000256" key="1">
    <source>
        <dbReference type="ARBA" id="ARBA00001974"/>
    </source>
</evidence>
<comment type="similarity">
    <text evidence="3">Belongs to the GMC oxidoreductase family.</text>
</comment>
<comment type="catalytic activity">
    <reaction evidence="14">
        <text>a pyranoside + acceptor = a pyranosid-3,4-diulose + reduced acceptor.</text>
        <dbReference type="EC" id="1.1.99.29"/>
    </reaction>
</comment>
<comment type="catalytic activity">
    <reaction evidence="13">
        <text>a pyranoside + acceptor = a pyranosid-3-ulose + reduced acceptor.</text>
        <dbReference type="EC" id="1.1.99.29"/>
    </reaction>
</comment>
<accession>A0A8H7C1J7</accession>
<dbReference type="PANTHER" id="PTHR11552">
    <property type="entry name" value="GLUCOSE-METHANOL-CHOLINE GMC OXIDOREDUCTASE"/>
    <property type="match status" value="1"/>
</dbReference>
<reference evidence="17 18" key="1">
    <citation type="journal article" name="Sci. Rep.">
        <title>Telomere-to-telomere assembled and centromere annotated genomes of the two main subspecies of the button mushroom Agaricus bisporus reveal especially polymorphic chromosome ends.</title>
        <authorList>
            <person name="Sonnenberg A.S.M."/>
            <person name="Sedaghat-Telgerd N."/>
            <person name="Lavrijssen B."/>
            <person name="Ohm R.A."/>
            <person name="Hendrickx P.M."/>
            <person name="Scholtmeijer K."/>
            <person name="Baars J.J.P."/>
            <person name="van Peer A."/>
        </authorList>
    </citation>
    <scope>NUCLEOTIDE SEQUENCE [LARGE SCALE GENOMIC DNA]</scope>
    <source>
        <strain evidence="17 18">H119_p4</strain>
    </source>
</reference>
<evidence type="ECO:0000256" key="5">
    <source>
        <dbReference type="ARBA" id="ARBA00013177"/>
    </source>
</evidence>
<evidence type="ECO:0000256" key="7">
    <source>
        <dbReference type="ARBA" id="ARBA00022630"/>
    </source>
</evidence>
<evidence type="ECO:0000256" key="12">
    <source>
        <dbReference type="ARBA" id="ARBA00034029"/>
    </source>
</evidence>
<dbReference type="Pfam" id="PF05199">
    <property type="entry name" value="GMC_oxred_C"/>
    <property type="match status" value="1"/>
</dbReference>
<comment type="catalytic activity">
    <reaction evidence="10">
        <text>pyranose + acceptor = pyranos-2-ulose + reduced acceptor.</text>
        <dbReference type="EC" id="1.1.99.29"/>
    </reaction>
</comment>
<sequence>MAIQGVLSLDGLGFDLGRWGSLPNFMQVVQQNVGNWGYIAPERSFEYGFGLPEHGGPVVWNSVEELPRDVQYDFIIIGGGTAGSLVTARLSENPQYNILVIEAGPWHEDIFSSRVPGLLVNLRNTNVDWNYTTVPQGGLNGRRLGYPLGRMMGGSSSFNNMVYTRGSKDDWNKWANVTGDEELSWDKMFSRMLQEEHLVDPPGKQSTERHIDPAVHGRNGKLSLSAPYLNHSFNDMLIQSAEELKDEFPFKLDMNDGRPIGIAWNQFTVDANAERSSSATAYISKTGRNVHVLVNTHVTRVLPMSKDSTDFRKVEFAETPQSERRVLTAKKELILSAGAIGTPRVLLNSGIGSRRELEELGIKTLVDNPSVGKNLTDHPLMKIAFETTMPDTDFDMETALADWKRARKGPLVVPNTLNHITWVRLPTNATPFNEDGFPDPVENMPNTPHIEMIPLQISSTPPNTAIGIPPAPHGMVTLQVLLSNVNPISRGSISLRTSDPFVHPDIDFNLLGEKVDIAIMREAIRSARRLYSAPVFNGSVLGTVLPREEVTSDEDLDSYIRSMAATFAHCVGTAAMSPRGASWGVVDPDFRVKRTSGLRIVDASVLVSANILFVVDV</sequence>
<evidence type="ECO:0000256" key="14">
    <source>
        <dbReference type="ARBA" id="ARBA00034059"/>
    </source>
</evidence>
<keyword evidence="6" id="KW-0964">Secreted</keyword>
<dbReference type="SUPFAM" id="SSF51905">
    <property type="entry name" value="FAD/NAD(P)-binding domain"/>
    <property type="match status" value="1"/>
</dbReference>
<name>A0A8H7C1J7_AGABI</name>
<evidence type="ECO:0000256" key="13">
    <source>
        <dbReference type="ARBA" id="ARBA00034050"/>
    </source>
</evidence>
<dbReference type="InterPro" id="IPR000172">
    <property type="entry name" value="GMC_OxRdtase_N"/>
</dbReference>
<dbReference type="GO" id="GO:0005576">
    <property type="term" value="C:extracellular region"/>
    <property type="evidence" value="ECO:0007669"/>
    <property type="project" value="UniProtKB-SubCell"/>
</dbReference>
<dbReference type="Gene3D" id="3.50.50.60">
    <property type="entry name" value="FAD/NAD(P)-binding domain"/>
    <property type="match status" value="1"/>
</dbReference>
<comment type="cofactor">
    <cofactor evidence="1 15">
        <name>FAD</name>
        <dbReference type="ChEBI" id="CHEBI:57692"/>
    </cofactor>
</comment>
<gene>
    <name evidence="17" type="ORF">Agabi119p4_10181</name>
</gene>
<dbReference type="GO" id="GO:0033718">
    <property type="term" value="F:pyranose dehydrogenase (acceptor) activity"/>
    <property type="evidence" value="ECO:0007669"/>
    <property type="project" value="UniProtKB-EC"/>
</dbReference>
<dbReference type="SUPFAM" id="SSF54373">
    <property type="entry name" value="FAD-linked reductases, C-terminal domain"/>
    <property type="match status" value="1"/>
</dbReference>
<feature type="binding site" evidence="15">
    <location>
        <position position="298"/>
    </location>
    <ligand>
        <name>FAD</name>
        <dbReference type="ChEBI" id="CHEBI:57692"/>
    </ligand>
</feature>
<comment type="caution">
    <text evidence="17">The sequence shown here is derived from an EMBL/GenBank/DDBJ whole genome shotgun (WGS) entry which is preliminary data.</text>
</comment>
<evidence type="ECO:0000256" key="3">
    <source>
        <dbReference type="ARBA" id="ARBA00010790"/>
    </source>
</evidence>
<dbReference type="GO" id="GO:0050660">
    <property type="term" value="F:flavin adenine dinucleotide binding"/>
    <property type="evidence" value="ECO:0007669"/>
    <property type="project" value="InterPro"/>
</dbReference>
<evidence type="ECO:0000256" key="11">
    <source>
        <dbReference type="ARBA" id="ARBA00034010"/>
    </source>
</evidence>
<dbReference type="PROSITE" id="PS00624">
    <property type="entry name" value="GMC_OXRED_2"/>
    <property type="match status" value="1"/>
</dbReference>
<feature type="domain" description="Glucose-methanol-choline oxidoreductase N-terminal" evidence="16">
    <location>
        <begin position="338"/>
        <end position="352"/>
    </location>
</feature>
<keyword evidence="7" id="KW-0285">Flavoprotein</keyword>
<organism evidence="17 18">
    <name type="scientific">Agaricus bisporus var. burnettii</name>
    <dbReference type="NCBI Taxonomy" id="192524"/>
    <lineage>
        <taxon>Eukaryota</taxon>
        <taxon>Fungi</taxon>
        <taxon>Dikarya</taxon>
        <taxon>Basidiomycota</taxon>
        <taxon>Agaricomycotina</taxon>
        <taxon>Agaricomycetes</taxon>
        <taxon>Agaricomycetidae</taxon>
        <taxon>Agaricales</taxon>
        <taxon>Agaricineae</taxon>
        <taxon>Agaricaceae</taxon>
        <taxon>Agaricus</taxon>
    </lineage>
</organism>
<comment type="catalytic activity">
    <reaction evidence="11">
        <text>pyranose + acceptor = pyranos-2,3-diulose + reduced acceptor.</text>
        <dbReference type="EC" id="1.1.99.29"/>
    </reaction>
</comment>
<dbReference type="PANTHER" id="PTHR11552:SF147">
    <property type="entry name" value="CHOLINE DEHYDROGENASE, MITOCHONDRIAL"/>
    <property type="match status" value="1"/>
</dbReference>
<dbReference type="Pfam" id="PF00732">
    <property type="entry name" value="GMC_oxred_N"/>
    <property type="match status" value="1"/>
</dbReference>
<proteinExistence type="inferred from homology"/>
<evidence type="ECO:0000256" key="4">
    <source>
        <dbReference type="ARBA" id="ARBA00011245"/>
    </source>
</evidence>
<comment type="subunit">
    <text evidence="4">Monomer.</text>
</comment>
<dbReference type="InterPro" id="IPR012132">
    <property type="entry name" value="GMC_OxRdtase"/>
</dbReference>
<dbReference type="AlphaFoldDB" id="A0A8H7C1J7"/>
<evidence type="ECO:0000313" key="18">
    <source>
        <dbReference type="Proteomes" id="UP000629468"/>
    </source>
</evidence>
<feature type="binding site" evidence="15">
    <location>
        <begin position="159"/>
        <end position="162"/>
    </location>
    <ligand>
        <name>FAD</name>
        <dbReference type="ChEBI" id="CHEBI:57692"/>
    </ligand>
</feature>
<evidence type="ECO:0000313" key="17">
    <source>
        <dbReference type="EMBL" id="KAF7760772.1"/>
    </source>
</evidence>
<dbReference type="Gene3D" id="3.30.560.10">
    <property type="entry name" value="Glucose Oxidase, domain 3"/>
    <property type="match status" value="1"/>
</dbReference>
<dbReference type="EMBL" id="JABXXO010000014">
    <property type="protein sequence ID" value="KAF7760772.1"/>
    <property type="molecule type" value="Genomic_DNA"/>
</dbReference>
<comment type="catalytic activity">
    <reaction evidence="12">
        <text>pyranose + acceptor = pyranos-3-ulose + reduced acceptor.</text>
        <dbReference type="EC" id="1.1.99.29"/>
    </reaction>
</comment>
<evidence type="ECO:0000256" key="2">
    <source>
        <dbReference type="ARBA" id="ARBA00004613"/>
    </source>
</evidence>
<evidence type="ECO:0000256" key="6">
    <source>
        <dbReference type="ARBA" id="ARBA00022525"/>
    </source>
</evidence>
<comment type="subcellular location">
    <subcellularLocation>
        <location evidence="2">Secreted</location>
    </subcellularLocation>
</comment>
<dbReference type="PIRSF" id="PIRSF000137">
    <property type="entry name" value="Alcohol_oxidase"/>
    <property type="match status" value="1"/>
</dbReference>
<dbReference type="InterPro" id="IPR007867">
    <property type="entry name" value="GMC_OxRtase_C"/>
</dbReference>
<evidence type="ECO:0000256" key="8">
    <source>
        <dbReference type="ARBA" id="ARBA00022827"/>
    </source>
</evidence>
<evidence type="ECO:0000256" key="9">
    <source>
        <dbReference type="ARBA" id="ARBA00024699"/>
    </source>
</evidence>
<protein>
    <recommendedName>
        <fullName evidence="5">pyranose dehydrogenase (acceptor)</fullName>
        <ecNumber evidence="5">1.1.99.29</ecNumber>
    </recommendedName>
</protein>
<evidence type="ECO:0000259" key="16">
    <source>
        <dbReference type="PROSITE" id="PS00624"/>
    </source>
</evidence>
<dbReference type="Proteomes" id="UP000629468">
    <property type="component" value="Unassembled WGS sequence"/>
</dbReference>
<keyword evidence="8 15" id="KW-0274">FAD</keyword>
<dbReference type="InterPro" id="IPR036188">
    <property type="entry name" value="FAD/NAD-bd_sf"/>
</dbReference>